<reference evidence="7" key="1">
    <citation type="journal article" date="2014" name="Front. Microbiol.">
        <title>High frequency of phylogenetically diverse reductive dehalogenase-homologous genes in deep subseafloor sedimentary metagenomes.</title>
        <authorList>
            <person name="Kawai M."/>
            <person name="Futagami T."/>
            <person name="Toyoda A."/>
            <person name="Takaki Y."/>
            <person name="Nishi S."/>
            <person name="Hori S."/>
            <person name="Arai W."/>
            <person name="Tsubouchi T."/>
            <person name="Morono Y."/>
            <person name="Uchiyama I."/>
            <person name="Ito T."/>
            <person name="Fujiyama A."/>
            <person name="Inagaki F."/>
            <person name="Takami H."/>
        </authorList>
    </citation>
    <scope>NUCLEOTIDE SEQUENCE</scope>
    <source>
        <strain evidence="7">Expedition CK06-06</strain>
    </source>
</reference>
<keyword evidence="4 5" id="KW-0472">Membrane</keyword>
<dbReference type="GO" id="GO:0033177">
    <property type="term" value="C:proton-transporting two-sector ATPase complex, proton-transporting domain"/>
    <property type="evidence" value="ECO:0007669"/>
    <property type="project" value="InterPro"/>
</dbReference>
<dbReference type="EMBL" id="BARV01006814">
    <property type="protein sequence ID" value="GAI17123.1"/>
    <property type="molecule type" value="Genomic_DNA"/>
</dbReference>
<dbReference type="Gene3D" id="1.20.120.610">
    <property type="entry name" value="lithium bound rotor ring of v- atpase"/>
    <property type="match status" value="1"/>
</dbReference>
<dbReference type="CDD" id="cd18180">
    <property type="entry name" value="ATP-synt_Vo_Ao_c_NTPK_rpt2"/>
    <property type="match status" value="1"/>
</dbReference>
<feature type="transmembrane region" description="Helical" evidence="5">
    <location>
        <begin position="87"/>
        <end position="120"/>
    </location>
</feature>
<dbReference type="Pfam" id="PF00137">
    <property type="entry name" value="ATP-synt_C"/>
    <property type="match status" value="2"/>
</dbReference>
<evidence type="ECO:0000256" key="4">
    <source>
        <dbReference type="ARBA" id="ARBA00023136"/>
    </source>
</evidence>
<evidence type="ECO:0000256" key="2">
    <source>
        <dbReference type="ARBA" id="ARBA00022692"/>
    </source>
</evidence>
<evidence type="ECO:0000256" key="3">
    <source>
        <dbReference type="ARBA" id="ARBA00022989"/>
    </source>
</evidence>
<accession>X1LDE8</accession>
<dbReference type="AlphaFoldDB" id="X1LDE8"/>
<comment type="subcellular location">
    <subcellularLocation>
        <location evidence="1">Membrane</location>
        <topology evidence="1">Multi-pass membrane protein</topology>
    </subcellularLocation>
</comment>
<dbReference type="SUPFAM" id="SSF81333">
    <property type="entry name" value="F1F0 ATP synthase subunit C"/>
    <property type="match status" value="1"/>
</dbReference>
<gene>
    <name evidence="7" type="ORF">S06H3_13947</name>
</gene>
<dbReference type="GO" id="GO:0015078">
    <property type="term" value="F:proton transmembrane transporter activity"/>
    <property type="evidence" value="ECO:0007669"/>
    <property type="project" value="InterPro"/>
</dbReference>
<feature type="domain" description="V-ATPase proteolipid subunit C-like" evidence="6">
    <location>
        <begin position="11"/>
        <end position="70"/>
    </location>
</feature>
<dbReference type="InterPro" id="IPR035921">
    <property type="entry name" value="F/V-ATP_Csub_sf"/>
</dbReference>
<comment type="caution">
    <text evidence="7">The sequence shown here is derived from an EMBL/GenBank/DDBJ whole genome shotgun (WGS) entry which is preliminary data.</text>
</comment>
<keyword evidence="2 5" id="KW-0812">Transmembrane</keyword>
<feature type="transmembrane region" description="Helical" evidence="5">
    <location>
        <begin position="12"/>
        <end position="37"/>
    </location>
</feature>
<name>X1LDE8_9ZZZZ</name>
<dbReference type="InterPro" id="IPR002379">
    <property type="entry name" value="ATPase_proteolipid_c-like_dom"/>
</dbReference>
<evidence type="ECO:0000256" key="1">
    <source>
        <dbReference type="ARBA" id="ARBA00004141"/>
    </source>
</evidence>
<sequence length="161" mass="16309">MLIEPTSLATLGGAIALGGGLIGSSIGIGIAGSAAAATLSEEPGQLRNVIVLVSLPMTQTFYGLIILILILTRVIPNLAAMPDAGGSGFAVLACGVIAACAELFSAAYQGVICASGISLLPMTKGRILTNAVMLAVFVELLGVLGLHSYFADNSLAYFLHF</sequence>
<feature type="transmembrane region" description="Helical" evidence="5">
    <location>
        <begin position="127"/>
        <end position="150"/>
    </location>
</feature>
<dbReference type="NCBIfam" id="NF006219">
    <property type="entry name" value="PRK08344.1"/>
    <property type="match status" value="1"/>
</dbReference>
<protein>
    <recommendedName>
        <fullName evidence="6">V-ATPase proteolipid subunit C-like domain-containing protein</fullName>
    </recommendedName>
</protein>
<keyword evidence="3 5" id="KW-1133">Transmembrane helix</keyword>
<proteinExistence type="predicted"/>
<organism evidence="7">
    <name type="scientific">marine sediment metagenome</name>
    <dbReference type="NCBI Taxonomy" id="412755"/>
    <lineage>
        <taxon>unclassified sequences</taxon>
        <taxon>metagenomes</taxon>
        <taxon>ecological metagenomes</taxon>
    </lineage>
</organism>
<feature type="transmembrane region" description="Helical" evidence="5">
    <location>
        <begin position="49"/>
        <end position="75"/>
    </location>
</feature>
<evidence type="ECO:0000313" key="7">
    <source>
        <dbReference type="EMBL" id="GAI17123.1"/>
    </source>
</evidence>
<evidence type="ECO:0000259" key="6">
    <source>
        <dbReference type="Pfam" id="PF00137"/>
    </source>
</evidence>
<evidence type="ECO:0000256" key="5">
    <source>
        <dbReference type="SAM" id="Phobius"/>
    </source>
</evidence>
<feature type="domain" description="V-ATPase proteolipid subunit C-like" evidence="6">
    <location>
        <begin position="92"/>
        <end position="146"/>
    </location>
</feature>